<dbReference type="RefSeq" id="WP_244804924.1">
    <property type="nucleotide sequence ID" value="NZ_JALIEA010000017.1"/>
</dbReference>
<gene>
    <name evidence="4" type="ORF">MUN33_10795</name>
</gene>
<name>A0A9X1WII0_9CORY</name>
<evidence type="ECO:0000256" key="2">
    <source>
        <dbReference type="ARBA" id="ARBA00023315"/>
    </source>
</evidence>
<proteinExistence type="predicted"/>
<comment type="caution">
    <text evidence="4">The sequence shown here is derived from an EMBL/GenBank/DDBJ whole genome shotgun (WGS) entry which is preliminary data.</text>
</comment>
<keyword evidence="2" id="KW-0012">Acyltransferase</keyword>
<dbReference type="AlphaFoldDB" id="A0A9X1WII0"/>
<evidence type="ECO:0000313" key="4">
    <source>
        <dbReference type="EMBL" id="MCJ7859191.1"/>
    </source>
</evidence>
<dbReference type="Gene3D" id="3.40.630.30">
    <property type="match status" value="1"/>
</dbReference>
<reference evidence="4" key="1">
    <citation type="submission" date="2022-04" db="EMBL/GenBank/DDBJ databases">
        <title>Corynebacterium kalidii LD5P10.</title>
        <authorList>
            <person name="Sun J.Q."/>
        </authorList>
    </citation>
    <scope>NUCLEOTIDE SEQUENCE</scope>
    <source>
        <strain evidence="4">LD5P10</strain>
    </source>
</reference>
<dbReference type="InterPro" id="IPR016181">
    <property type="entry name" value="Acyl_CoA_acyltransferase"/>
</dbReference>
<dbReference type="EMBL" id="JALIEA010000017">
    <property type="protein sequence ID" value="MCJ7859191.1"/>
    <property type="molecule type" value="Genomic_DNA"/>
</dbReference>
<organism evidence="4 5">
    <name type="scientific">Corynebacterium kalidii</name>
    <dbReference type="NCBI Taxonomy" id="2931982"/>
    <lineage>
        <taxon>Bacteria</taxon>
        <taxon>Bacillati</taxon>
        <taxon>Actinomycetota</taxon>
        <taxon>Actinomycetes</taxon>
        <taxon>Mycobacteriales</taxon>
        <taxon>Corynebacteriaceae</taxon>
        <taxon>Corynebacterium</taxon>
    </lineage>
</organism>
<evidence type="ECO:0000313" key="5">
    <source>
        <dbReference type="Proteomes" id="UP001139207"/>
    </source>
</evidence>
<dbReference type="PROSITE" id="PS51186">
    <property type="entry name" value="GNAT"/>
    <property type="match status" value="1"/>
</dbReference>
<protein>
    <submittedName>
        <fullName evidence="4">N-acetyltransferase family protein</fullName>
    </submittedName>
</protein>
<dbReference type="CDD" id="cd04301">
    <property type="entry name" value="NAT_SF"/>
    <property type="match status" value="1"/>
</dbReference>
<dbReference type="InterPro" id="IPR000182">
    <property type="entry name" value="GNAT_dom"/>
</dbReference>
<feature type="domain" description="N-acetyltransferase" evidence="3">
    <location>
        <begin position="3"/>
        <end position="161"/>
    </location>
</feature>
<dbReference type="SUPFAM" id="SSF55729">
    <property type="entry name" value="Acyl-CoA N-acyltransferases (Nat)"/>
    <property type="match status" value="1"/>
</dbReference>
<dbReference type="Proteomes" id="UP001139207">
    <property type="component" value="Unassembled WGS sequence"/>
</dbReference>
<evidence type="ECO:0000256" key="1">
    <source>
        <dbReference type="ARBA" id="ARBA00022679"/>
    </source>
</evidence>
<accession>A0A9X1WII0</accession>
<dbReference type="PANTHER" id="PTHR43072">
    <property type="entry name" value="N-ACETYLTRANSFERASE"/>
    <property type="match status" value="1"/>
</dbReference>
<sequence>MTFTIRPMREDDYAQVARIQQSGMNTGHATYEGEPLSWDAFIGHKIAELTFVADEDGDVLGWVAASRASRRDVFAGVLEDSVYIAPDAAGRGVAGALLDHLIAEATEAGYWAIHSTVFPENAGSVKLHRSRGFTEIGVAHTMARMNYGPMEGRWRDILLLEKILEGGPAYPEYRERVKD</sequence>
<dbReference type="PANTHER" id="PTHR43072:SF23">
    <property type="entry name" value="UPF0039 PROTEIN C11D3.02C"/>
    <property type="match status" value="1"/>
</dbReference>
<evidence type="ECO:0000259" key="3">
    <source>
        <dbReference type="PROSITE" id="PS51186"/>
    </source>
</evidence>
<dbReference type="GO" id="GO:0016747">
    <property type="term" value="F:acyltransferase activity, transferring groups other than amino-acyl groups"/>
    <property type="evidence" value="ECO:0007669"/>
    <property type="project" value="InterPro"/>
</dbReference>
<keyword evidence="5" id="KW-1185">Reference proteome</keyword>
<keyword evidence="1" id="KW-0808">Transferase</keyword>
<dbReference type="Pfam" id="PF00583">
    <property type="entry name" value="Acetyltransf_1"/>
    <property type="match status" value="1"/>
</dbReference>